<keyword evidence="5" id="KW-0663">Pyridoxal phosphate</keyword>
<dbReference type="CDD" id="cd00609">
    <property type="entry name" value="AAT_like"/>
    <property type="match status" value="1"/>
</dbReference>
<evidence type="ECO:0000259" key="7">
    <source>
        <dbReference type="Pfam" id="PF00155"/>
    </source>
</evidence>
<evidence type="ECO:0000256" key="6">
    <source>
        <dbReference type="RuleBase" id="RU000481"/>
    </source>
</evidence>
<evidence type="ECO:0000256" key="5">
    <source>
        <dbReference type="ARBA" id="ARBA00022898"/>
    </source>
</evidence>
<dbReference type="Proteomes" id="UP000031950">
    <property type="component" value="Unassembled WGS sequence"/>
</dbReference>
<dbReference type="GO" id="GO:0008483">
    <property type="term" value="F:transaminase activity"/>
    <property type="evidence" value="ECO:0007669"/>
    <property type="project" value="UniProtKB-KW"/>
</dbReference>
<name>A0A0C2W2E2_9BACL</name>
<comment type="cofactor">
    <cofactor evidence="1 6">
        <name>pyridoxal 5'-phosphate</name>
        <dbReference type="ChEBI" id="CHEBI:597326"/>
    </cofactor>
</comment>
<keyword evidence="3 6" id="KW-0032">Aminotransferase</keyword>
<dbReference type="InterPro" id="IPR015422">
    <property type="entry name" value="PyrdxlP-dep_Trfase_small"/>
</dbReference>
<dbReference type="InterPro" id="IPR004838">
    <property type="entry name" value="NHTrfase_class1_PyrdxlP-BS"/>
</dbReference>
<evidence type="ECO:0000313" key="9">
    <source>
        <dbReference type="Proteomes" id="UP000031950"/>
    </source>
</evidence>
<dbReference type="AlphaFoldDB" id="A0A0C2W2E2"/>
<evidence type="ECO:0000256" key="4">
    <source>
        <dbReference type="ARBA" id="ARBA00022679"/>
    </source>
</evidence>
<evidence type="ECO:0000256" key="1">
    <source>
        <dbReference type="ARBA" id="ARBA00001933"/>
    </source>
</evidence>
<dbReference type="EC" id="2.6.1.-" evidence="6"/>
<dbReference type="PATRIC" id="fig|135826.4.peg.1648"/>
<dbReference type="PANTHER" id="PTHR46383">
    <property type="entry name" value="ASPARTATE AMINOTRANSFERASE"/>
    <property type="match status" value="1"/>
</dbReference>
<feature type="domain" description="Aminotransferase class I/classII large" evidence="7">
    <location>
        <begin position="27"/>
        <end position="371"/>
    </location>
</feature>
<dbReference type="InterPro" id="IPR004839">
    <property type="entry name" value="Aminotransferase_I/II_large"/>
</dbReference>
<gene>
    <name evidence="8" type="ORF">KP77_16530</name>
</gene>
<comment type="caution">
    <text evidence="8">The sequence shown here is derived from an EMBL/GenBank/DDBJ whole genome shotgun (WGS) entry which is preliminary data.</text>
</comment>
<dbReference type="PANTHER" id="PTHR46383:SF4">
    <property type="entry name" value="AMINOTRANSFERASE"/>
    <property type="match status" value="1"/>
</dbReference>
<evidence type="ECO:0000256" key="2">
    <source>
        <dbReference type="ARBA" id="ARBA00007441"/>
    </source>
</evidence>
<organism evidence="8 9">
    <name type="scientific">Jeotgalibacillus alimentarius</name>
    <dbReference type="NCBI Taxonomy" id="135826"/>
    <lineage>
        <taxon>Bacteria</taxon>
        <taxon>Bacillati</taxon>
        <taxon>Bacillota</taxon>
        <taxon>Bacilli</taxon>
        <taxon>Bacillales</taxon>
        <taxon>Caryophanaceae</taxon>
        <taxon>Jeotgalibacillus</taxon>
    </lineage>
</organism>
<protein>
    <recommendedName>
        <fullName evidence="6">Aminotransferase</fullName>
        <ecNumber evidence="6">2.6.1.-</ecNumber>
    </recommendedName>
</protein>
<dbReference type="FunFam" id="3.40.640.10:FF:000033">
    <property type="entry name" value="Aspartate aminotransferase"/>
    <property type="match status" value="1"/>
</dbReference>
<dbReference type="GO" id="GO:0006520">
    <property type="term" value="P:amino acid metabolic process"/>
    <property type="evidence" value="ECO:0007669"/>
    <property type="project" value="InterPro"/>
</dbReference>
<reference evidence="8 9" key="1">
    <citation type="submission" date="2015-01" db="EMBL/GenBank/DDBJ databases">
        <title>Genome sequence of Jeotgalibacillus alimentarius.</title>
        <authorList>
            <person name="Goh K.M."/>
            <person name="Chan K.-G."/>
            <person name="Yaakop A.S."/>
            <person name="Ee R."/>
            <person name="Gan H.M."/>
            <person name="Chan C.S."/>
        </authorList>
    </citation>
    <scope>NUCLEOTIDE SEQUENCE [LARGE SCALE GENOMIC DNA]</scope>
    <source>
        <strain evidence="8 9">YKJ-13</strain>
    </source>
</reference>
<comment type="similarity">
    <text evidence="2 6">Belongs to the class-I pyridoxal-phosphate-dependent aminotransferase family.</text>
</comment>
<dbReference type="Pfam" id="PF00155">
    <property type="entry name" value="Aminotran_1_2"/>
    <property type="match status" value="1"/>
</dbReference>
<dbReference type="Gene3D" id="3.90.1150.10">
    <property type="entry name" value="Aspartate Aminotransferase, domain 1"/>
    <property type="match status" value="1"/>
</dbReference>
<dbReference type="GO" id="GO:0030170">
    <property type="term" value="F:pyridoxal phosphate binding"/>
    <property type="evidence" value="ECO:0007669"/>
    <property type="project" value="InterPro"/>
</dbReference>
<dbReference type="InterPro" id="IPR015421">
    <property type="entry name" value="PyrdxlP-dep_Trfase_major"/>
</dbReference>
<dbReference type="InterPro" id="IPR050596">
    <property type="entry name" value="AspAT/PAT-like"/>
</dbReference>
<accession>A0A0C2W2E2</accession>
<dbReference type="PROSITE" id="PS00105">
    <property type="entry name" value="AA_TRANSFER_CLASS_1"/>
    <property type="match status" value="1"/>
</dbReference>
<dbReference type="EMBL" id="JXRQ01000017">
    <property type="protein sequence ID" value="KIL50278.1"/>
    <property type="molecule type" value="Genomic_DNA"/>
</dbReference>
<dbReference type="STRING" id="135826.KP77_16530"/>
<dbReference type="InterPro" id="IPR015424">
    <property type="entry name" value="PyrdxlP-dep_Trfase"/>
</dbReference>
<dbReference type="SUPFAM" id="SSF53383">
    <property type="entry name" value="PLP-dependent transferases"/>
    <property type="match status" value="1"/>
</dbReference>
<evidence type="ECO:0000313" key="8">
    <source>
        <dbReference type="EMBL" id="KIL50278.1"/>
    </source>
</evidence>
<proteinExistence type="inferred from homology"/>
<sequence>MMNEAVKNIEISGIRKFFNQIQHIDGMISLTIGQPDFPTPDHIKEAAKQAIDQNFTSYTHNAGIPELRTAISVYMQEKYGLHYRPEDEIIVTNGASQAIDTALRTILSPGQEVILPAPVYPGYTPVIQQCGAAPVYIDTTHNGFKLTASCIEPVISKKTAAIILPYPSNPTGISLNHTELQEIALLAEKYNLTIIADEIYSELTYDDIHTSIGTMARDRTIIINGLSKSHSMTGWRIGVLMAPSVFAEQCLKVHQYTVSCAPSISQRAALAAYTFGKDDALPMKEAYKKRRALTEERLRELGFDVVKPDGAFYFLAGIPVDESAEQFALNLAKHAKVGVVPGTAFGAEGEGYVRISYACSEAQLTEAFNRIEHYLNHVLKP</sequence>
<evidence type="ECO:0000256" key="3">
    <source>
        <dbReference type="ARBA" id="ARBA00022576"/>
    </source>
</evidence>
<keyword evidence="9" id="KW-1185">Reference proteome</keyword>
<dbReference type="Gene3D" id="3.40.640.10">
    <property type="entry name" value="Type I PLP-dependent aspartate aminotransferase-like (Major domain)"/>
    <property type="match status" value="1"/>
</dbReference>
<keyword evidence="4 6" id="KW-0808">Transferase</keyword>